<comment type="subcellular location">
    <subcellularLocation>
        <location evidence="1">Mitochondrion inner membrane</location>
        <topology evidence="1">Multi-pass membrane protein</topology>
    </subcellularLocation>
</comment>
<keyword evidence="4" id="KW-0677">Repeat</keyword>
<reference evidence="8" key="2">
    <citation type="submission" date="2021-02" db="EMBL/GenBank/DDBJ databases">
        <authorList>
            <person name="Kimball J.A."/>
            <person name="Haas M.W."/>
            <person name="Macchietto M."/>
            <person name="Kono T."/>
            <person name="Duquette J."/>
            <person name="Shao M."/>
        </authorList>
    </citation>
    <scope>NUCLEOTIDE SEQUENCE</scope>
    <source>
        <tissue evidence="8">Fresh leaf tissue</tissue>
    </source>
</reference>
<protein>
    <submittedName>
        <fullName evidence="8">Uncharacterized protein</fullName>
    </submittedName>
</protein>
<dbReference type="GO" id="GO:1990547">
    <property type="term" value="P:mitochondrial phosphate ion transmembrane transport"/>
    <property type="evidence" value="ECO:0007669"/>
    <property type="project" value="InterPro"/>
</dbReference>
<organism evidence="8 9">
    <name type="scientific">Zizania palustris</name>
    <name type="common">Northern wild rice</name>
    <dbReference type="NCBI Taxonomy" id="103762"/>
    <lineage>
        <taxon>Eukaryota</taxon>
        <taxon>Viridiplantae</taxon>
        <taxon>Streptophyta</taxon>
        <taxon>Embryophyta</taxon>
        <taxon>Tracheophyta</taxon>
        <taxon>Spermatophyta</taxon>
        <taxon>Magnoliopsida</taxon>
        <taxon>Liliopsida</taxon>
        <taxon>Poales</taxon>
        <taxon>Poaceae</taxon>
        <taxon>BOP clade</taxon>
        <taxon>Oryzoideae</taxon>
        <taxon>Oryzeae</taxon>
        <taxon>Zizaniinae</taxon>
        <taxon>Zizania</taxon>
    </lineage>
</organism>
<evidence type="ECO:0000313" key="9">
    <source>
        <dbReference type="Proteomes" id="UP000729402"/>
    </source>
</evidence>
<evidence type="ECO:0000256" key="7">
    <source>
        <dbReference type="ARBA" id="ARBA00023128"/>
    </source>
</evidence>
<evidence type="ECO:0000256" key="5">
    <source>
        <dbReference type="ARBA" id="ARBA00022792"/>
    </source>
</evidence>
<dbReference type="GO" id="GO:0005743">
    <property type="term" value="C:mitochondrial inner membrane"/>
    <property type="evidence" value="ECO:0007669"/>
    <property type="project" value="UniProtKB-SubCell"/>
</dbReference>
<sequence>MAPCQSLLPSFLYDGGVSARGAPNGGGVVVAGAGAREAAVVAGAPSEPPFGKIDMFWPAYYAACGFGGAATCGLTHAAVTPLDVIKCNIQVSDLSHTMPRVPRQAALLSPLKNRPLQVLFR</sequence>
<keyword evidence="7" id="KW-0496">Mitochondrion</keyword>
<evidence type="ECO:0000256" key="2">
    <source>
        <dbReference type="ARBA" id="ARBA00006375"/>
    </source>
</evidence>
<proteinExistence type="inferred from homology"/>
<evidence type="ECO:0000256" key="1">
    <source>
        <dbReference type="ARBA" id="ARBA00004448"/>
    </source>
</evidence>
<dbReference type="OrthoDB" id="1737588at2759"/>
<dbReference type="PANTHER" id="PTHR45671:SF23">
    <property type="entry name" value="OS09G0454600 PROTEIN"/>
    <property type="match status" value="1"/>
</dbReference>
<dbReference type="InterPro" id="IPR044677">
    <property type="entry name" value="SLC25A3/Pic2/Mir1-like"/>
</dbReference>
<dbReference type="AlphaFoldDB" id="A0A8J5VA26"/>
<keyword evidence="9" id="KW-1185">Reference proteome</keyword>
<comment type="caution">
    <text evidence="8">The sequence shown here is derived from an EMBL/GenBank/DDBJ whole genome shotgun (WGS) entry which is preliminary data.</text>
</comment>
<gene>
    <name evidence="8" type="ORF">GUJ93_ZPchr0002g24722</name>
</gene>
<evidence type="ECO:0000256" key="6">
    <source>
        <dbReference type="ARBA" id="ARBA00022989"/>
    </source>
</evidence>
<keyword evidence="5" id="KW-0999">Mitochondrion inner membrane</keyword>
<dbReference type="GO" id="GO:0005315">
    <property type="term" value="F:phosphate transmembrane transporter activity"/>
    <property type="evidence" value="ECO:0007669"/>
    <property type="project" value="InterPro"/>
</dbReference>
<evidence type="ECO:0000256" key="3">
    <source>
        <dbReference type="ARBA" id="ARBA00022448"/>
    </source>
</evidence>
<dbReference type="EMBL" id="JAAALK010000287">
    <property type="protein sequence ID" value="KAG8056970.1"/>
    <property type="molecule type" value="Genomic_DNA"/>
</dbReference>
<dbReference type="Proteomes" id="UP000729402">
    <property type="component" value="Unassembled WGS sequence"/>
</dbReference>
<dbReference type="PANTHER" id="PTHR45671">
    <property type="entry name" value="SOLUTE CARRIER FAMILY 25 (MITOCHONDRIAL CARRIER PHOSPHATE CARRIER), MEMBER 3, LIKE-RELATED-RELATED"/>
    <property type="match status" value="1"/>
</dbReference>
<keyword evidence="6" id="KW-0812">Transmembrane</keyword>
<evidence type="ECO:0000313" key="8">
    <source>
        <dbReference type="EMBL" id="KAG8056970.1"/>
    </source>
</evidence>
<comment type="similarity">
    <text evidence="2">Belongs to the mitochondrial carrier (TC 2.A.29) family.</text>
</comment>
<name>A0A8J5VA26_ZIZPA</name>
<accession>A0A8J5VA26</accession>
<evidence type="ECO:0000256" key="4">
    <source>
        <dbReference type="ARBA" id="ARBA00022737"/>
    </source>
</evidence>
<keyword evidence="6" id="KW-0472">Membrane</keyword>
<keyword evidence="3" id="KW-0813">Transport</keyword>
<keyword evidence="6" id="KW-1133">Transmembrane helix</keyword>
<reference evidence="8" key="1">
    <citation type="journal article" date="2021" name="bioRxiv">
        <title>Whole Genome Assembly and Annotation of Northern Wild Rice, Zizania palustris L., Supports a Whole Genome Duplication in the Zizania Genus.</title>
        <authorList>
            <person name="Haas M."/>
            <person name="Kono T."/>
            <person name="Macchietto M."/>
            <person name="Millas R."/>
            <person name="McGilp L."/>
            <person name="Shao M."/>
            <person name="Duquette J."/>
            <person name="Hirsch C.N."/>
            <person name="Kimball J."/>
        </authorList>
    </citation>
    <scope>NUCLEOTIDE SEQUENCE</scope>
    <source>
        <tissue evidence="8">Fresh leaf tissue</tissue>
    </source>
</reference>